<dbReference type="Pfam" id="PF13520">
    <property type="entry name" value="AA_permease_2"/>
    <property type="match status" value="1"/>
</dbReference>
<keyword evidence="2" id="KW-1003">Cell membrane</keyword>
<dbReference type="GO" id="GO:0022857">
    <property type="term" value="F:transmembrane transporter activity"/>
    <property type="evidence" value="ECO:0007669"/>
    <property type="project" value="InterPro"/>
</dbReference>
<dbReference type="InterPro" id="IPR050367">
    <property type="entry name" value="APC_superfamily"/>
</dbReference>
<accession>A0A1H0I2F7</accession>
<keyword evidence="4 6" id="KW-1133">Transmembrane helix</keyword>
<comment type="subcellular location">
    <subcellularLocation>
        <location evidence="1">Cell membrane</location>
        <topology evidence="1">Multi-pass membrane protein</topology>
    </subcellularLocation>
</comment>
<feature type="transmembrane region" description="Helical" evidence="6">
    <location>
        <begin position="217"/>
        <end position="237"/>
    </location>
</feature>
<evidence type="ECO:0000256" key="2">
    <source>
        <dbReference type="ARBA" id="ARBA00022475"/>
    </source>
</evidence>
<evidence type="ECO:0000313" key="7">
    <source>
        <dbReference type="EMBL" id="SDO25320.1"/>
    </source>
</evidence>
<dbReference type="OrthoDB" id="138827at2"/>
<feature type="transmembrane region" description="Helical" evidence="6">
    <location>
        <begin position="24"/>
        <end position="42"/>
    </location>
</feature>
<feature type="transmembrane region" description="Helical" evidence="6">
    <location>
        <begin position="432"/>
        <end position="453"/>
    </location>
</feature>
<evidence type="ECO:0000256" key="5">
    <source>
        <dbReference type="ARBA" id="ARBA00023136"/>
    </source>
</evidence>
<gene>
    <name evidence="7" type="ORF">SAMN04515671_0313</name>
</gene>
<feature type="transmembrane region" description="Helical" evidence="6">
    <location>
        <begin position="479"/>
        <end position="501"/>
    </location>
</feature>
<dbReference type="Proteomes" id="UP000198741">
    <property type="component" value="Chromosome I"/>
</dbReference>
<feature type="transmembrane region" description="Helical" evidence="6">
    <location>
        <begin position="48"/>
        <end position="72"/>
    </location>
</feature>
<feature type="transmembrane region" description="Helical" evidence="6">
    <location>
        <begin position="146"/>
        <end position="166"/>
    </location>
</feature>
<reference evidence="7 8" key="1">
    <citation type="submission" date="2016-10" db="EMBL/GenBank/DDBJ databases">
        <authorList>
            <person name="de Groot N.N."/>
        </authorList>
    </citation>
    <scope>NUCLEOTIDE SEQUENCE [LARGE SCALE GENOMIC DNA]</scope>
    <source>
        <strain evidence="8">P4-7,KCTC 19426,CECT 7604</strain>
    </source>
</reference>
<keyword evidence="5 6" id="KW-0472">Membrane</keyword>
<dbReference type="STRING" id="1090615.SAMN04515671_0313"/>
<protein>
    <submittedName>
        <fullName evidence="7">Amino acid transporter</fullName>
    </submittedName>
</protein>
<proteinExistence type="predicted"/>
<organism evidence="7 8">
    <name type="scientific">Nakamurella panacisegetis</name>
    <dbReference type="NCBI Taxonomy" id="1090615"/>
    <lineage>
        <taxon>Bacteria</taxon>
        <taxon>Bacillati</taxon>
        <taxon>Actinomycetota</taxon>
        <taxon>Actinomycetes</taxon>
        <taxon>Nakamurellales</taxon>
        <taxon>Nakamurellaceae</taxon>
        <taxon>Nakamurella</taxon>
    </lineage>
</organism>
<evidence type="ECO:0000313" key="8">
    <source>
        <dbReference type="Proteomes" id="UP000198741"/>
    </source>
</evidence>
<evidence type="ECO:0000256" key="6">
    <source>
        <dbReference type="SAM" id="Phobius"/>
    </source>
</evidence>
<feature type="transmembrane region" description="Helical" evidence="6">
    <location>
        <begin position="105"/>
        <end position="126"/>
    </location>
</feature>
<keyword evidence="8" id="KW-1185">Reference proteome</keyword>
<dbReference type="Gene3D" id="1.20.1740.10">
    <property type="entry name" value="Amino acid/polyamine transporter I"/>
    <property type="match status" value="1"/>
</dbReference>
<dbReference type="PIRSF" id="PIRSF006060">
    <property type="entry name" value="AA_transporter"/>
    <property type="match status" value="1"/>
</dbReference>
<dbReference type="PANTHER" id="PTHR42770">
    <property type="entry name" value="AMINO ACID TRANSPORTER-RELATED"/>
    <property type="match status" value="1"/>
</dbReference>
<feature type="transmembrane region" description="Helical" evidence="6">
    <location>
        <begin position="300"/>
        <end position="325"/>
    </location>
</feature>
<evidence type="ECO:0000256" key="3">
    <source>
        <dbReference type="ARBA" id="ARBA00022692"/>
    </source>
</evidence>
<dbReference type="EMBL" id="LT629710">
    <property type="protein sequence ID" value="SDO25320.1"/>
    <property type="molecule type" value="Genomic_DNA"/>
</dbReference>
<feature type="transmembrane region" description="Helical" evidence="6">
    <location>
        <begin position="175"/>
        <end position="197"/>
    </location>
</feature>
<name>A0A1H0I2F7_9ACTN</name>
<dbReference type="InterPro" id="IPR002293">
    <property type="entry name" value="AA/rel_permease1"/>
</dbReference>
<dbReference type="RefSeq" id="WP_090474235.1">
    <property type="nucleotide sequence ID" value="NZ_LT629710.1"/>
</dbReference>
<feature type="transmembrane region" description="Helical" evidence="6">
    <location>
        <begin position="368"/>
        <end position="388"/>
    </location>
</feature>
<sequence>MAHDLRSQPGPPPITPDKGLKRGALGLVSSVVIGVASTAPAYSLAATLGFIVTGVGLQSPAIVVLAFVPMLFTAIGYSELNKADPDCGTTFTWATRAFGPTTGWLGGWGILAADLLVMSSLAQVAGQYVFLLFDANDIGHDPTSNWVLLVGIAWIVLMTCICYVGIELSARLQRVLLAVELIVLLTFAVVALVRVGIGHAPTGAIGVSWSWLNPFRIDSFSAFFRGLLLMIFIYWGWDSAVSVNEETADPSRTPGRAAVLSTLLLVVTYALVTVAAQSFAGIGTSGIGLGNQDNAGDVLSVLGSAVFGPGWVGSFLSHLLVLMVLTSAAASTQTTILPTARTSLAMATYRALPRVFAKMHPRHLTPSVSTLTFGAVSIVLYAILNNVANPTSVIADCVTALGMMIAFYYGLTGFACTWYYRRTLRQSARNLWMRGILPTAGGLILYFALAWSLHDDWLDPNVSGAASYTVWHLPFSPHWNIGGVFLLGAGTVALGIGLMILQRLTQPPYFRGDTLAVSAAPAVGVTASQAPADESPDGESA</sequence>
<keyword evidence="3 6" id="KW-0812">Transmembrane</keyword>
<feature type="transmembrane region" description="Helical" evidence="6">
    <location>
        <begin position="258"/>
        <end position="280"/>
    </location>
</feature>
<evidence type="ECO:0000256" key="1">
    <source>
        <dbReference type="ARBA" id="ARBA00004651"/>
    </source>
</evidence>
<dbReference type="PANTHER" id="PTHR42770:SF16">
    <property type="entry name" value="AMINO ACID PERMEASE"/>
    <property type="match status" value="1"/>
</dbReference>
<dbReference type="GO" id="GO:0005886">
    <property type="term" value="C:plasma membrane"/>
    <property type="evidence" value="ECO:0007669"/>
    <property type="project" value="UniProtKB-SubCell"/>
</dbReference>
<feature type="transmembrane region" description="Helical" evidence="6">
    <location>
        <begin position="400"/>
        <end position="420"/>
    </location>
</feature>
<evidence type="ECO:0000256" key="4">
    <source>
        <dbReference type="ARBA" id="ARBA00022989"/>
    </source>
</evidence>
<dbReference type="AlphaFoldDB" id="A0A1H0I2F7"/>